<name>A0A5N6JMY2_MONLA</name>
<accession>A0A5N6JMY2</accession>
<evidence type="ECO:0000313" key="2">
    <source>
        <dbReference type="Proteomes" id="UP000326757"/>
    </source>
</evidence>
<comment type="caution">
    <text evidence="1">The sequence shown here is derived from an EMBL/GenBank/DDBJ whole genome shotgun (WGS) entry which is preliminary data.</text>
</comment>
<proteinExistence type="predicted"/>
<dbReference type="Proteomes" id="UP000326757">
    <property type="component" value="Unassembled WGS sequence"/>
</dbReference>
<evidence type="ECO:0000313" key="1">
    <source>
        <dbReference type="EMBL" id="KAB8289720.1"/>
    </source>
</evidence>
<protein>
    <submittedName>
        <fullName evidence="1">Uncharacterized protein</fullName>
    </submittedName>
</protein>
<reference evidence="1 2" key="1">
    <citation type="submission" date="2019-06" db="EMBL/GenBank/DDBJ databases">
        <title>Genome Sequence of the Brown Rot Fungal Pathogen Monilinia laxa.</title>
        <authorList>
            <person name="De Miccolis Angelini R.M."/>
            <person name="Landi L."/>
            <person name="Abate D."/>
            <person name="Pollastro S."/>
            <person name="Romanazzi G."/>
            <person name="Faretra F."/>
        </authorList>
    </citation>
    <scope>NUCLEOTIDE SEQUENCE [LARGE SCALE GENOMIC DNA]</scope>
    <source>
        <strain evidence="1 2">Mlax316</strain>
    </source>
</reference>
<gene>
    <name evidence="1" type="ORF">EYC80_010631</name>
</gene>
<keyword evidence="2" id="KW-1185">Reference proteome</keyword>
<dbReference type="AlphaFoldDB" id="A0A5N6JMY2"/>
<sequence length="75" mass="8859">MNNIHPNFLRTCTCIVYSPENRSFLIHFNLILSLSSQRKVFLISKNVCTWITLKIYWVGILSRDTTYKHRVAKQS</sequence>
<organism evidence="1 2">
    <name type="scientific">Monilinia laxa</name>
    <name type="common">Brown rot fungus</name>
    <name type="synonym">Sclerotinia laxa</name>
    <dbReference type="NCBI Taxonomy" id="61186"/>
    <lineage>
        <taxon>Eukaryota</taxon>
        <taxon>Fungi</taxon>
        <taxon>Dikarya</taxon>
        <taxon>Ascomycota</taxon>
        <taxon>Pezizomycotina</taxon>
        <taxon>Leotiomycetes</taxon>
        <taxon>Helotiales</taxon>
        <taxon>Sclerotiniaceae</taxon>
        <taxon>Monilinia</taxon>
    </lineage>
</organism>
<dbReference type="EMBL" id="VIGI01000021">
    <property type="protein sequence ID" value="KAB8289720.1"/>
    <property type="molecule type" value="Genomic_DNA"/>
</dbReference>